<dbReference type="AlphaFoldDB" id="A0A4D7CVJ2"/>
<dbReference type="GO" id="GO:0005737">
    <property type="term" value="C:cytoplasm"/>
    <property type="evidence" value="ECO:0007669"/>
    <property type="project" value="TreeGrafter"/>
</dbReference>
<reference evidence="3 4" key="1">
    <citation type="submission" date="2019-04" db="EMBL/GenBank/DDBJ databases">
        <title>Vagococcus sp. nov., isolated from faeces of yaks (Bos grunniens).</title>
        <authorList>
            <person name="Ge Y."/>
        </authorList>
    </citation>
    <scope>NUCLEOTIDE SEQUENCE [LARGE SCALE GENOMIC DNA]</scope>
    <source>
        <strain evidence="3 4">MN-17</strain>
    </source>
</reference>
<dbReference type="EMBL" id="CP039712">
    <property type="protein sequence ID" value="QCI87262.1"/>
    <property type="molecule type" value="Genomic_DNA"/>
</dbReference>
<dbReference type="RefSeq" id="WP_136954084.1">
    <property type="nucleotide sequence ID" value="NZ_CP039712.1"/>
</dbReference>
<dbReference type="Pfam" id="PF02567">
    <property type="entry name" value="PhzC-PhzF"/>
    <property type="match status" value="1"/>
</dbReference>
<protein>
    <submittedName>
        <fullName evidence="3">PhzF family phenazine biosynthesis isomerase</fullName>
    </submittedName>
</protein>
<dbReference type="SUPFAM" id="SSF54506">
    <property type="entry name" value="Diaminopimelate epimerase-like"/>
    <property type="match status" value="1"/>
</dbReference>
<evidence type="ECO:0000256" key="1">
    <source>
        <dbReference type="ARBA" id="ARBA00008270"/>
    </source>
</evidence>
<dbReference type="InterPro" id="IPR003719">
    <property type="entry name" value="Phenazine_PhzF-like"/>
</dbReference>
<sequence>MELTYRHWEVFSQIPHQGNPAAVVEQVENLSTEDMQIIANKIGYSETIFLLPSACADFRLRFFSPGSEMPLCGHGTIAAVSEWYAQQAHQPQSLTIETLAGALTIGLEEVNGQLWVEMTQALPQFQPFDGEVERLASSLGLTVDDVDPRYPLVYGSTGSWTLIVPVKDLAVMKKMRPNNQQFPEILTSYPQASVHPICLDTYHEECLMHGRHFSGAGTGTIEDPVTGTASGVMGAYYRTYIAPQGDLPLTMMIEQGQEMGKDGRLGVTVERVEAQLRVKIKGQALLVSKELLKL</sequence>
<evidence type="ECO:0000313" key="4">
    <source>
        <dbReference type="Proteomes" id="UP000298615"/>
    </source>
</evidence>
<accession>A0A4D7CVJ2</accession>
<keyword evidence="4" id="KW-1185">Reference proteome</keyword>
<organism evidence="3 4">
    <name type="scientific">Vagococcus zengguangii</name>
    <dbReference type="NCBI Taxonomy" id="2571750"/>
    <lineage>
        <taxon>Bacteria</taxon>
        <taxon>Bacillati</taxon>
        <taxon>Bacillota</taxon>
        <taxon>Bacilli</taxon>
        <taxon>Lactobacillales</taxon>
        <taxon>Enterococcaceae</taxon>
        <taxon>Vagococcus</taxon>
    </lineage>
</organism>
<proteinExistence type="inferred from homology"/>
<dbReference type="KEGG" id="vao:FA707_10120"/>
<keyword evidence="2 3" id="KW-0413">Isomerase</keyword>
<dbReference type="Proteomes" id="UP000298615">
    <property type="component" value="Chromosome"/>
</dbReference>
<dbReference type="PIRSF" id="PIRSF016184">
    <property type="entry name" value="PhzC_PhzF"/>
    <property type="match status" value="1"/>
</dbReference>
<dbReference type="Gene3D" id="3.10.310.10">
    <property type="entry name" value="Diaminopimelate Epimerase, Chain A, domain 1"/>
    <property type="match status" value="2"/>
</dbReference>
<dbReference type="NCBIfam" id="TIGR00654">
    <property type="entry name" value="PhzF_family"/>
    <property type="match status" value="1"/>
</dbReference>
<dbReference type="PANTHER" id="PTHR13774">
    <property type="entry name" value="PHENAZINE BIOSYNTHESIS PROTEIN"/>
    <property type="match status" value="1"/>
</dbReference>
<evidence type="ECO:0000256" key="2">
    <source>
        <dbReference type="ARBA" id="ARBA00023235"/>
    </source>
</evidence>
<dbReference type="OrthoDB" id="9788221at2"/>
<comment type="similarity">
    <text evidence="1">Belongs to the PhzF family.</text>
</comment>
<dbReference type="GO" id="GO:0016853">
    <property type="term" value="F:isomerase activity"/>
    <property type="evidence" value="ECO:0007669"/>
    <property type="project" value="UniProtKB-KW"/>
</dbReference>
<dbReference type="PANTHER" id="PTHR13774:SF17">
    <property type="entry name" value="PHENAZINE BIOSYNTHESIS-LIKE DOMAIN-CONTAINING PROTEIN"/>
    <property type="match status" value="1"/>
</dbReference>
<evidence type="ECO:0000313" key="3">
    <source>
        <dbReference type="EMBL" id="QCI87262.1"/>
    </source>
</evidence>
<gene>
    <name evidence="3" type="ORF">FA707_10120</name>
</gene>
<name>A0A4D7CVJ2_9ENTE</name>